<reference evidence="3" key="3">
    <citation type="submission" date="2015-04" db="UniProtKB">
        <authorList>
            <consortium name="EnsemblPlants"/>
        </authorList>
    </citation>
    <scope>IDENTIFICATION</scope>
    <source>
        <strain evidence="3">cv. Jemalong A17</strain>
    </source>
</reference>
<dbReference type="EMBL" id="PSQE01000008">
    <property type="protein sequence ID" value="RHN43566.1"/>
    <property type="molecule type" value="Genomic_DNA"/>
</dbReference>
<dbReference type="EMBL" id="CM001224">
    <property type="protein sequence ID" value="KEH21317.1"/>
    <property type="molecule type" value="Genomic_DNA"/>
</dbReference>
<evidence type="ECO:0000313" key="1">
    <source>
        <dbReference type="EMBL" id="KEH21317.1"/>
    </source>
</evidence>
<reference evidence="1 4" key="1">
    <citation type="journal article" date="2011" name="Nature">
        <title>The Medicago genome provides insight into the evolution of rhizobial symbioses.</title>
        <authorList>
            <person name="Young N.D."/>
            <person name="Debelle F."/>
            <person name="Oldroyd G.E."/>
            <person name="Geurts R."/>
            <person name="Cannon S.B."/>
            <person name="Udvardi M.K."/>
            <person name="Benedito V.A."/>
            <person name="Mayer K.F."/>
            <person name="Gouzy J."/>
            <person name="Schoof H."/>
            <person name="Van de Peer Y."/>
            <person name="Proost S."/>
            <person name="Cook D.R."/>
            <person name="Meyers B.C."/>
            <person name="Spannagl M."/>
            <person name="Cheung F."/>
            <person name="De Mita S."/>
            <person name="Krishnakumar V."/>
            <person name="Gundlach H."/>
            <person name="Zhou S."/>
            <person name="Mudge J."/>
            <person name="Bharti A.K."/>
            <person name="Murray J.D."/>
            <person name="Naoumkina M.A."/>
            <person name="Rosen B."/>
            <person name="Silverstein K.A."/>
            <person name="Tang H."/>
            <person name="Rombauts S."/>
            <person name="Zhao P.X."/>
            <person name="Zhou P."/>
            <person name="Barbe V."/>
            <person name="Bardou P."/>
            <person name="Bechner M."/>
            <person name="Bellec A."/>
            <person name="Berger A."/>
            <person name="Berges H."/>
            <person name="Bidwell S."/>
            <person name="Bisseling T."/>
            <person name="Choisne N."/>
            <person name="Couloux A."/>
            <person name="Denny R."/>
            <person name="Deshpande S."/>
            <person name="Dai X."/>
            <person name="Doyle J.J."/>
            <person name="Dudez A.M."/>
            <person name="Farmer A.D."/>
            <person name="Fouteau S."/>
            <person name="Franken C."/>
            <person name="Gibelin C."/>
            <person name="Gish J."/>
            <person name="Goldstein S."/>
            <person name="Gonzalez A.J."/>
            <person name="Green P.J."/>
            <person name="Hallab A."/>
            <person name="Hartog M."/>
            <person name="Hua A."/>
            <person name="Humphray S.J."/>
            <person name="Jeong D.H."/>
            <person name="Jing Y."/>
            <person name="Jocker A."/>
            <person name="Kenton S.M."/>
            <person name="Kim D.J."/>
            <person name="Klee K."/>
            <person name="Lai H."/>
            <person name="Lang C."/>
            <person name="Lin S."/>
            <person name="Macmil S.L."/>
            <person name="Magdelenat G."/>
            <person name="Matthews L."/>
            <person name="McCorrison J."/>
            <person name="Monaghan E.L."/>
            <person name="Mun J.H."/>
            <person name="Najar F.Z."/>
            <person name="Nicholson C."/>
            <person name="Noirot C."/>
            <person name="O'Bleness M."/>
            <person name="Paule C.R."/>
            <person name="Poulain J."/>
            <person name="Prion F."/>
            <person name="Qin B."/>
            <person name="Qu C."/>
            <person name="Retzel E.F."/>
            <person name="Riddle C."/>
            <person name="Sallet E."/>
            <person name="Samain S."/>
            <person name="Samson N."/>
            <person name="Sanders I."/>
            <person name="Saurat O."/>
            <person name="Scarpelli C."/>
            <person name="Schiex T."/>
            <person name="Segurens B."/>
            <person name="Severin A.J."/>
            <person name="Sherrier D.J."/>
            <person name="Shi R."/>
            <person name="Sims S."/>
            <person name="Singer S.R."/>
            <person name="Sinharoy S."/>
            <person name="Sterck L."/>
            <person name="Viollet A."/>
            <person name="Wang B.B."/>
            <person name="Wang K."/>
            <person name="Wang M."/>
            <person name="Wang X."/>
            <person name="Warfsmann J."/>
            <person name="Weissenbach J."/>
            <person name="White D.D."/>
            <person name="White J.D."/>
            <person name="Wiley G.B."/>
            <person name="Wincker P."/>
            <person name="Xing Y."/>
            <person name="Yang L."/>
            <person name="Yao Z."/>
            <person name="Ying F."/>
            <person name="Zhai J."/>
            <person name="Zhou L."/>
            <person name="Zuber A."/>
            <person name="Denarie J."/>
            <person name="Dixon R.A."/>
            <person name="May G.D."/>
            <person name="Schwartz D.C."/>
            <person name="Rogers J."/>
            <person name="Quetier F."/>
            <person name="Town C.D."/>
            <person name="Roe B.A."/>
        </authorList>
    </citation>
    <scope>NUCLEOTIDE SEQUENCE [LARGE SCALE GENOMIC DNA]</scope>
    <source>
        <strain evidence="1">A17</strain>
        <strain evidence="3 4">cv. Jemalong A17</strain>
    </source>
</reference>
<reference evidence="1 4" key="2">
    <citation type="journal article" date="2014" name="BMC Genomics">
        <title>An improved genome release (version Mt4.0) for the model legume Medicago truncatula.</title>
        <authorList>
            <person name="Tang H."/>
            <person name="Krishnakumar V."/>
            <person name="Bidwell S."/>
            <person name="Rosen B."/>
            <person name="Chan A."/>
            <person name="Zhou S."/>
            <person name="Gentzbittel L."/>
            <person name="Childs K.L."/>
            <person name="Yandell M."/>
            <person name="Gundlach H."/>
            <person name="Mayer K.F."/>
            <person name="Schwartz D.C."/>
            <person name="Town C.D."/>
        </authorList>
    </citation>
    <scope>GENOME REANNOTATION</scope>
    <source>
        <strain evidence="1">A17</strain>
        <strain evidence="3 4">cv. Jemalong A17</strain>
    </source>
</reference>
<keyword evidence="4" id="KW-1185">Reference proteome</keyword>
<dbReference type="HOGENOM" id="CLU_2658293_0_0_1"/>
<evidence type="ECO:0000313" key="4">
    <source>
        <dbReference type="Proteomes" id="UP000002051"/>
    </source>
</evidence>
<protein>
    <submittedName>
        <fullName evidence="1 3">Uncharacterized protein</fullName>
    </submittedName>
</protein>
<dbReference type="AlphaFoldDB" id="A0A072TV46"/>
<organism evidence="1 4">
    <name type="scientific">Medicago truncatula</name>
    <name type="common">Barrel medic</name>
    <name type="synonym">Medicago tribuloides</name>
    <dbReference type="NCBI Taxonomy" id="3880"/>
    <lineage>
        <taxon>Eukaryota</taxon>
        <taxon>Viridiplantae</taxon>
        <taxon>Streptophyta</taxon>
        <taxon>Embryophyta</taxon>
        <taxon>Tracheophyta</taxon>
        <taxon>Spermatophyta</taxon>
        <taxon>Magnoliopsida</taxon>
        <taxon>eudicotyledons</taxon>
        <taxon>Gunneridae</taxon>
        <taxon>Pentapetalae</taxon>
        <taxon>rosids</taxon>
        <taxon>fabids</taxon>
        <taxon>Fabales</taxon>
        <taxon>Fabaceae</taxon>
        <taxon>Papilionoideae</taxon>
        <taxon>50 kb inversion clade</taxon>
        <taxon>NPAAA clade</taxon>
        <taxon>Hologalegina</taxon>
        <taxon>IRL clade</taxon>
        <taxon>Trifolieae</taxon>
        <taxon>Medicago</taxon>
    </lineage>
</organism>
<sequence>MFPLSFTVPKTSTTTSISGLILYIVHPPTRSDDVHKTTNLSTTTVMIDREKDNMEFKFVAAKDYDGWLGVGHDKER</sequence>
<dbReference type="Proteomes" id="UP000002051">
    <property type="component" value="Chromosome 8"/>
</dbReference>
<reference evidence="2" key="4">
    <citation type="journal article" date="2018" name="Nat. Plants">
        <title>Whole-genome landscape of Medicago truncatula symbiotic genes.</title>
        <authorList>
            <person name="Pecrix Y."/>
            <person name="Gamas P."/>
            <person name="Carrere S."/>
        </authorList>
    </citation>
    <scope>NUCLEOTIDE SEQUENCE</scope>
    <source>
        <tissue evidence="2">Leaves</tissue>
    </source>
</reference>
<dbReference type="Gramene" id="rna50168">
    <property type="protein sequence ID" value="RHN43566.1"/>
    <property type="gene ID" value="gene50168"/>
</dbReference>
<dbReference type="EnsemblPlants" id="KEH21317">
    <property type="protein sequence ID" value="KEH21317"/>
    <property type="gene ID" value="MTR_8g101740"/>
</dbReference>
<proteinExistence type="predicted"/>
<evidence type="ECO:0000313" key="2">
    <source>
        <dbReference type="EMBL" id="RHN43566.1"/>
    </source>
</evidence>
<evidence type="ECO:0000313" key="3">
    <source>
        <dbReference type="EnsemblPlants" id="KEH21317"/>
    </source>
</evidence>
<name>A0A072TV46_MEDTR</name>
<dbReference type="Proteomes" id="UP000265566">
    <property type="component" value="Chromosome 8"/>
</dbReference>
<accession>A0A072TV46</accession>
<gene>
    <name evidence="1" type="ordered locus">MTR_8g101740</name>
    <name evidence="2" type="ORF">MtrunA17_Chr8g0389301</name>
</gene>